<evidence type="ECO:0000256" key="4">
    <source>
        <dbReference type="SAM" id="SignalP"/>
    </source>
</evidence>
<proteinExistence type="inferred from homology"/>
<dbReference type="Proteomes" id="UP000595140">
    <property type="component" value="Unassembled WGS sequence"/>
</dbReference>
<protein>
    <recommendedName>
        <fullName evidence="5">Pectinesterase inhibitor domain-containing protein</fullName>
    </recommendedName>
</protein>
<organism evidence="6 7">
    <name type="scientific">Cuscuta campestris</name>
    <dbReference type="NCBI Taxonomy" id="132261"/>
    <lineage>
        <taxon>Eukaryota</taxon>
        <taxon>Viridiplantae</taxon>
        <taxon>Streptophyta</taxon>
        <taxon>Embryophyta</taxon>
        <taxon>Tracheophyta</taxon>
        <taxon>Spermatophyta</taxon>
        <taxon>Magnoliopsida</taxon>
        <taxon>eudicotyledons</taxon>
        <taxon>Gunneridae</taxon>
        <taxon>Pentapetalae</taxon>
        <taxon>asterids</taxon>
        <taxon>lamiids</taxon>
        <taxon>Solanales</taxon>
        <taxon>Convolvulaceae</taxon>
        <taxon>Cuscuteae</taxon>
        <taxon>Cuscuta</taxon>
        <taxon>Cuscuta subgen. Grammica</taxon>
        <taxon>Cuscuta sect. Cleistogrammica</taxon>
    </lineage>
</organism>
<evidence type="ECO:0000313" key="6">
    <source>
        <dbReference type="EMBL" id="VFQ94209.1"/>
    </source>
</evidence>
<dbReference type="SMART" id="SM00856">
    <property type="entry name" value="PMEI"/>
    <property type="match status" value="1"/>
</dbReference>
<dbReference type="InterPro" id="IPR006501">
    <property type="entry name" value="Pectinesterase_inhib_dom"/>
</dbReference>
<keyword evidence="1 4" id="KW-0732">Signal</keyword>
<feature type="signal peptide" evidence="4">
    <location>
        <begin position="1"/>
        <end position="28"/>
    </location>
</feature>
<evidence type="ECO:0000259" key="5">
    <source>
        <dbReference type="SMART" id="SM00856"/>
    </source>
</evidence>
<keyword evidence="7" id="KW-1185">Reference proteome</keyword>
<dbReference type="EMBL" id="OOIL02005187">
    <property type="protein sequence ID" value="VFQ94209.1"/>
    <property type="molecule type" value="Genomic_DNA"/>
</dbReference>
<comment type="similarity">
    <text evidence="3">Belongs to the PMEI family.</text>
</comment>
<feature type="chain" id="PRO_5019748574" description="Pectinesterase inhibitor domain-containing protein" evidence="4">
    <location>
        <begin position="29"/>
        <end position="179"/>
    </location>
</feature>
<dbReference type="Pfam" id="PF04043">
    <property type="entry name" value="PMEI"/>
    <property type="match status" value="1"/>
</dbReference>
<keyword evidence="2" id="KW-1015">Disulfide bond</keyword>
<dbReference type="OrthoDB" id="770764at2759"/>
<evidence type="ECO:0000256" key="1">
    <source>
        <dbReference type="ARBA" id="ARBA00022729"/>
    </source>
</evidence>
<dbReference type="GO" id="GO:0004857">
    <property type="term" value="F:enzyme inhibitor activity"/>
    <property type="evidence" value="ECO:0007669"/>
    <property type="project" value="InterPro"/>
</dbReference>
<sequence length="179" mass="18733">MTPQRVVVALPAALLLLLLLLCGGGADAFLPAFKPGSPVSRFCRTASSKRLCTRMVGGAASLHDATANSIQATLELAEKLRAMSGAVISAAAAGLPADSKESIVKTCDESFEDAVDDLRLSLEALKAKDNGTLMTRLSAALQSDCGDALDDFGVGYPLKTTIKLYARYLDNTLAVVTQQ</sequence>
<dbReference type="NCBIfam" id="TIGR01614">
    <property type="entry name" value="PME_inhib"/>
    <property type="match status" value="1"/>
</dbReference>
<gene>
    <name evidence="6" type="ORF">CCAM_LOCUS35985</name>
</gene>
<evidence type="ECO:0000256" key="3">
    <source>
        <dbReference type="ARBA" id="ARBA00038471"/>
    </source>
</evidence>
<evidence type="ECO:0000256" key="2">
    <source>
        <dbReference type="ARBA" id="ARBA00023157"/>
    </source>
</evidence>
<evidence type="ECO:0000313" key="7">
    <source>
        <dbReference type="Proteomes" id="UP000595140"/>
    </source>
</evidence>
<reference evidence="6 7" key="1">
    <citation type="submission" date="2018-04" db="EMBL/GenBank/DDBJ databases">
        <authorList>
            <person name="Vogel A."/>
        </authorList>
    </citation>
    <scope>NUCLEOTIDE SEQUENCE [LARGE SCALE GENOMIC DNA]</scope>
</reference>
<name>A0A484N075_9ASTE</name>
<dbReference type="PANTHER" id="PTHR35357">
    <property type="entry name" value="OS02G0537100 PROTEIN"/>
    <property type="match status" value="1"/>
</dbReference>
<accession>A0A484N075</accession>
<dbReference type="InterPro" id="IPR035513">
    <property type="entry name" value="Invertase/methylesterase_inhib"/>
</dbReference>
<dbReference type="PANTHER" id="PTHR35357:SF8">
    <property type="entry name" value="OS01G0111000 PROTEIN"/>
    <property type="match status" value="1"/>
</dbReference>
<dbReference type="SUPFAM" id="SSF101148">
    <property type="entry name" value="Plant invertase/pectin methylesterase inhibitor"/>
    <property type="match status" value="1"/>
</dbReference>
<dbReference type="Gene3D" id="1.20.140.40">
    <property type="entry name" value="Invertase/pectin methylesterase inhibitor family protein"/>
    <property type="match status" value="1"/>
</dbReference>
<feature type="domain" description="Pectinesterase inhibitor" evidence="5">
    <location>
        <begin position="34"/>
        <end position="175"/>
    </location>
</feature>
<dbReference type="AlphaFoldDB" id="A0A484N075"/>